<name>A0AAC8UCX8_HAEDC</name>
<dbReference type="AlphaFoldDB" id="A0AAC8UCX8"/>
<keyword evidence="1" id="KW-0472">Membrane</keyword>
<organism evidence="2 3">
    <name type="scientific">Haemophilus ducreyi</name>
    <dbReference type="NCBI Taxonomy" id="730"/>
    <lineage>
        <taxon>Bacteria</taxon>
        <taxon>Pseudomonadati</taxon>
        <taxon>Pseudomonadota</taxon>
        <taxon>Gammaproteobacteria</taxon>
        <taxon>Pasteurellales</taxon>
        <taxon>Pasteurellaceae</taxon>
        <taxon>Haemophilus</taxon>
    </lineage>
</organism>
<gene>
    <name evidence="2" type="ORF">RZ57_06240</name>
</gene>
<reference evidence="2 3" key="1">
    <citation type="journal article" date="2015" name="PLoS Negl. Trop. Dis.">
        <title>Haemophilus ducreyi Cutaneous Ulcer Strains Are Nearly Identical to Class I Genital Ulcer Strains.</title>
        <authorList>
            <person name="Gangaiah D."/>
            <person name="Webb K.M."/>
            <person name="Humphreys T.L."/>
            <person name="Fortney K.R."/>
            <person name="Toh E."/>
            <person name="Tai A."/>
            <person name="Katz S.S."/>
            <person name="Pillay A."/>
            <person name="Chen C.Y."/>
            <person name="Roberts S.A."/>
            <person name="Munson R.S.Jr."/>
            <person name="Spinola S.M."/>
        </authorList>
    </citation>
    <scope>NUCLEOTIDE SEQUENCE [LARGE SCALE GENOMIC DNA]</scope>
    <source>
        <strain evidence="3">CLU2</strain>
    </source>
</reference>
<keyword evidence="1" id="KW-0812">Transmembrane</keyword>
<dbReference type="RefSeq" id="WP_010945427.1">
    <property type="nucleotide sequence ID" value="NZ_CP011218.1"/>
</dbReference>
<sequence length="126" mass="14684">MPIFILIYAVGTIAIYQSLRRLQITHYMFSLLIILLASKGLIYCYPDTLSIQIIDDINSLFITLDVLALIMGAMYRFGYLKTRINNQAQRDVLPLMPAFALFPRILLYPAAKDIHDDFWYQYKNLK</sequence>
<feature type="transmembrane region" description="Helical" evidence="1">
    <location>
        <begin position="57"/>
        <end position="80"/>
    </location>
</feature>
<evidence type="ECO:0000313" key="3">
    <source>
        <dbReference type="Proteomes" id="UP000060132"/>
    </source>
</evidence>
<protein>
    <submittedName>
        <fullName evidence="2">Uncharacterized protein</fullName>
    </submittedName>
</protein>
<accession>A0AAC8UCX8</accession>
<dbReference type="Proteomes" id="UP000060132">
    <property type="component" value="Chromosome"/>
</dbReference>
<proteinExistence type="predicted"/>
<evidence type="ECO:0000313" key="2">
    <source>
        <dbReference type="EMBL" id="AKO32723.1"/>
    </source>
</evidence>
<evidence type="ECO:0000256" key="1">
    <source>
        <dbReference type="SAM" id="Phobius"/>
    </source>
</evidence>
<feature type="transmembrane region" description="Helical" evidence="1">
    <location>
        <begin position="27"/>
        <end position="45"/>
    </location>
</feature>
<keyword evidence="1" id="KW-1133">Transmembrane helix</keyword>
<dbReference type="EMBL" id="CP011219">
    <property type="protein sequence ID" value="AKO32723.1"/>
    <property type="molecule type" value="Genomic_DNA"/>
</dbReference>